<dbReference type="RefSeq" id="WP_058480443.1">
    <property type="nucleotide sequence ID" value="NZ_CAAAIQ010000004.1"/>
</dbReference>
<name>A0A0W1AAF1_9GAMM</name>
<keyword evidence="1" id="KW-0732">Signal</keyword>
<protein>
    <submittedName>
        <fullName evidence="2">Uncharacterized protein</fullName>
    </submittedName>
</protein>
<dbReference type="EMBL" id="LNZB01000041">
    <property type="protein sequence ID" value="KTD78350.1"/>
    <property type="molecule type" value="Genomic_DNA"/>
</dbReference>
<dbReference type="Proteomes" id="UP000054729">
    <property type="component" value="Unassembled WGS sequence"/>
</dbReference>
<keyword evidence="3" id="KW-1185">Reference proteome</keyword>
<reference evidence="2 3" key="1">
    <citation type="submission" date="2015-11" db="EMBL/GenBank/DDBJ databases">
        <title>Genomic analysis of 38 Legionella species identifies large and diverse effector repertoires.</title>
        <authorList>
            <person name="Burstein D."/>
            <person name="Amaro F."/>
            <person name="Zusman T."/>
            <person name="Lifshitz Z."/>
            <person name="Cohen O."/>
            <person name="Gilbert J.A."/>
            <person name="Pupko T."/>
            <person name="Shuman H.A."/>
            <person name="Segal G."/>
        </authorList>
    </citation>
    <scope>NUCLEOTIDE SEQUENCE [LARGE SCALE GENOMIC DNA]</scope>
    <source>
        <strain evidence="2 3">ATCC 51914</strain>
    </source>
</reference>
<feature type="chain" id="PRO_5006919566" evidence="1">
    <location>
        <begin position="24"/>
        <end position="317"/>
    </location>
</feature>
<dbReference type="AlphaFoldDB" id="A0A0W1AAF1"/>
<organism evidence="2 3">
    <name type="scientific">Legionella waltersii</name>
    <dbReference type="NCBI Taxonomy" id="66969"/>
    <lineage>
        <taxon>Bacteria</taxon>
        <taxon>Pseudomonadati</taxon>
        <taxon>Pseudomonadota</taxon>
        <taxon>Gammaproteobacteria</taxon>
        <taxon>Legionellales</taxon>
        <taxon>Legionellaceae</taxon>
        <taxon>Legionella</taxon>
    </lineage>
</organism>
<feature type="signal peptide" evidence="1">
    <location>
        <begin position="1"/>
        <end position="23"/>
    </location>
</feature>
<evidence type="ECO:0000313" key="2">
    <source>
        <dbReference type="EMBL" id="KTD78350.1"/>
    </source>
</evidence>
<gene>
    <name evidence="2" type="ORF">Lwal_1785</name>
</gene>
<sequence length="317" mass="35675">MMPKRIWFLLFSVCIFVNGLVFAADEASEEQTTQHVEPQVASWIFTGMVANESGDQYGYFFQLQKQGNEFYAKSALIDGQTNQLILFYEGKELIQDPSTLNWRIGRAFIRYNPINSRWVFGVKSQDDKGFNFKVDMLKQDNNKNEILTLRPGVELQASQSSQLNGHIQTGTSNKEEFVTGNNAWFAKLWYSKDQRTAHGIHTTFCRLGNNSGFYSANLKETDATRAAIAVWRDAAGNNVKMSQFISVKPQADNQCLLSVALPKLSLRLINALKQEENSPIAIAGFSKKDPKDFCFVTEQQFKKVEVPKPAESAKGAA</sequence>
<proteinExistence type="predicted"/>
<dbReference type="OrthoDB" id="5653897at2"/>
<dbReference type="PATRIC" id="fig|66969.6.peg.1943"/>
<accession>A0A0W1AAF1</accession>
<evidence type="ECO:0000256" key="1">
    <source>
        <dbReference type="SAM" id="SignalP"/>
    </source>
</evidence>
<comment type="caution">
    <text evidence="2">The sequence shown here is derived from an EMBL/GenBank/DDBJ whole genome shotgun (WGS) entry which is preliminary data.</text>
</comment>
<evidence type="ECO:0000313" key="3">
    <source>
        <dbReference type="Proteomes" id="UP000054729"/>
    </source>
</evidence>
<dbReference type="STRING" id="66969.Lwal_1785"/>